<sequence>MAAFHAVLDLADAGVAARDLVGGKAQVLGELATDGLPVPRGMVVTAAALDIDGWETSVAEAVRGLGATRFAVRSSAGAEDLSDASYAGLYESYLDVPVDGLADAVRRCFAAATAGRVSAYHHRRHGGGADAMAVLVQVMVEPAAAGVAFTVHPVTGNRDQTVVTAVRGLGDALVSGEAVGEEWTIVGDVTTMTRPVRRGEAALTAEQAHAVADLARQVADRYARPQDIEWAIDRGGRLWLLQARPMTAVPETVSWVPPGPGLWMRNFRLGEWLPEAVTPLFGTWLLPILEDGFLDGMHASVGVRVPFRYALVHGWYYNATPIPSPKLLAGVLWQGRGHAVKVLYNALVRVGRNPAAADRAVLSGLGRHWRDVQLPAYRRLVAGAEAEVATASPDRLAGLIDVLGREAGIHFWYLAIVGGSAWKMEACLTRFTRRHFPDVLPEARGGAQVLLRGLSGIQHMGVGHAVQSADWYHPAAAELPDAATTADTSRRHAQLVEQRAAAEQACRAALGQRPHLLAEYERLLLVNQRYAIIREEQARDFTLAWPVLRMCVRRLGEHLASAGHLRRPGDVFFCTRNEVEAGLAGRPEPAGVSAVEERRQQWHRQRGLAAPLTLGAPARLIGDVIDRAVQRARGPHEVVAGVIEGHPASAGRATGPVRIVNSPDDFDAFREGDVLVAKATLPAWTPLFARAAAVVTDGGTLAAHASLIAREYGIPAVCGTGDATTRLRNGQSVTVDGGAGTVTPHELPAPHI</sequence>
<proteinExistence type="predicted"/>
<evidence type="ECO:0000313" key="5">
    <source>
        <dbReference type="Proteomes" id="UP001523216"/>
    </source>
</evidence>
<evidence type="ECO:0000259" key="3">
    <source>
        <dbReference type="Pfam" id="PF01326"/>
    </source>
</evidence>
<feature type="domain" description="PEP-utilising enzyme mobile" evidence="2">
    <location>
        <begin position="669"/>
        <end position="740"/>
    </location>
</feature>
<evidence type="ECO:0000256" key="1">
    <source>
        <dbReference type="SAM" id="MobiDB-lite"/>
    </source>
</evidence>
<dbReference type="InterPro" id="IPR008279">
    <property type="entry name" value="PEP-util_enz_mobile_dom"/>
</dbReference>
<evidence type="ECO:0000259" key="2">
    <source>
        <dbReference type="Pfam" id="PF00391"/>
    </source>
</evidence>
<feature type="domain" description="Pyruvate phosphate dikinase AMP/ATP-binding" evidence="3">
    <location>
        <begin position="56"/>
        <end position="186"/>
    </location>
</feature>
<dbReference type="InterPro" id="IPR002192">
    <property type="entry name" value="PPDK_AMP/ATP-bd"/>
</dbReference>
<protein>
    <submittedName>
        <fullName evidence="4">PEP-utilizing enzyme</fullName>
    </submittedName>
</protein>
<comment type="caution">
    <text evidence="4">The sequence shown here is derived from an EMBL/GenBank/DDBJ whole genome shotgun (WGS) entry which is preliminary data.</text>
</comment>
<evidence type="ECO:0000313" key="4">
    <source>
        <dbReference type="EMBL" id="MCM4081211.1"/>
    </source>
</evidence>
<name>A0ABT0Y597_9ACTN</name>
<keyword evidence="5" id="KW-1185">Reference proteome</keyword>
<dbReference type="Gene3D" id="3.30.1490.20">
    <property type="entry name" value="ATP-grasp fold, A domain"/>
    <property type="match status" value="2"/>
</dbReference>
<dbReference type="InterPro" id="IPR051549">
    <property type="entry name" value="PEP_Utilizing_Enz"/>
</dbReference>
<dbReference type="Pfam" id="PF01326">
    <property type="entry name" value="PPDK_N"/>
    <property type="match status" value="2"/>
</dbReference>
<reference evidence="4 5" key="1">
    <citation type="submission" date="2022-06" db="EMBL/GenBank/DDBJ databases">
        <title>Actinoplanes abujensis sp. nov., isolated from Nigerian arid soil.</title>
        <authorList>
            <person name="Ding P."/>
        </authorList>
    </citation>
    <scope>NUCLEOTIDE SEQUENCE [LARGE SCALE GENOMIC DNA]</scope>
    <source>
        <strain evidence="5">TRM88002</strain>
    </source>
</reference>
<feature type="domain" description="Pyruvate phosphate dikinase AMP/ATP-binding" evidence="3">
    <location>
        <begin position="197"/>
        <end position="251"/>
    </location>
</feature>
<dbReference type="InterPro" id="IPR036637">
    <property type="entry name" value="Phosphohistidine_dom_sf"/>
</dbReference>
<organism evidence="4 5">
    <name type="scientific">Paractinoplanes hotanensis</name>
    <dbReference type="NCBI Taxonomy" id="2906497"/>
    <lineage>
        <taxon>Bacteria</taxon>
        <taxon>Bacillati</taxon>
        <taxon>Actinomycetota</taxon>
        <taxon>Actinomycetes</taxon>
        <taxon>Micromonosporales</taxon>
        <taxon>Micromonosporaceae</taxon>
        <taxon>Paractinoplanes</taxon>
    </lineage>
</organism>
<dbReference type="PANTHER" id="PTHR43615:SF1">
    <property type="entry name" value="PPDK_N DOMAIN-CONTAINING PROTEIN"/>
    <property type="match status" value="1"/>
</dbReference>
<dbReference type="EMBL" id="JAMQOL010000038">
    <property type="protein sequence ID" value="MCM4081211.1"/>
    <property type="molecule type" value="Genomic_DNA"/>
</dbReference>
<dbReference type="SUPFAM" id="SSF56059">
    <property type="entry name" value="Glutathione synthetase ATP-binding domain-like"/>
    <property type="match status" value="1"/>
</dbReference>
<dbReference type="SUPFAM" id="SSF52009">
    <property type="entry name" value="Phosphohistidine domain"/>
    <property type="match status" value="1"/>
</dbReference>
<dbReference type="Pfam" id="PF00391">
    <property type="entry name" value="PEP-utilizers"/>
    <property type="match status" value="1"/>
</dbReference>
<dbReference type="Gene3D" id="3.50.30.10">
    <property type="entry name" value="Phosphohistidine domain"/>
    <property type="match status" value="1"/>
</dbReference>
<accession>A0ABT0Y597</accession>
<feature type="region of interest" description="Disordered" evidence="1">
    <location>
        <begin position="732"/>
        <end position="752"/>
    </location>
</feature>
<gene>
    <name evidence="4" type="ORF">LXN57_26915</name>
</gene>
<dbReference type="Proteomes" id="UP001523216">
    <property type="component" value="Unassembled WGS sequence"/>
</dbReference>
<dbReference type="Gene3D" id="3.30.470.20">
    <property type="entry name" value="ATP-grasp fold, B domain"/>
    <property type="match status" value="2"/>
</dbReference>
<dbReference type="PANTHER" id="PTHR43615">
    <property type="entry name" value="PHOSPHOENOLPYRUVATE SYNTHASE-RELATED"/>
    <property type="match status" value="1"/>
</dbReference>
<dbReference type="RefSeq" id="WP_251801007.1">
    <property type="nucleotide sequence ID" value="NZ_JAMQOL010000038.1"/>
</dbReference>
<dbReference type="InterPro" id="IPR013815">
    <property type="entry name" value="ATP_grasp_subdomain_1"/>
</dbReference>